<dbReference type="EMBL" id="JASBWU010000010">
    <property type="protein sequence ID" value="KAJ9118641.1"/>
    <property type="molecule type" value="Genomic_DNA"/>
</dbReference>
<keyword evidence="2" id="KW-1185">Reference proteome</keyword>
<gene>
    <name evidence="1" type="ORF">QFC22_003861</name>
</gene>
<protein>
    <submittedName>
        <fullName evidence="1">Uncharacterized protein</fullName>
    </submittedName>
</protein>
<name>A0ACC2X4R5_9TREE</name>
<proteinExistence type="predicted"/>
<organism evidence="1 2">
    <name type="scientific">Naganishia vaughanmartiniae</name>
    <dbReference type="NCBI Taxonomy" id="1424756"/>
    <lineage>
        <taxon>Eukaryota</taxon>
        <taxon>Fungi</taxon>
        <taxon>Dikarya</taxon>
        <taxon>Basidiomycota</taxon>
        <taxon>Agaricomycotina</taxon>
        <taxon>Tremellomycetes</taxon>
        <taxon>Filobasidiales</taxon>
        <taxon>Filobasidiaceae</taxon>
        <taxon>Naganishia</taxon>
    </lineage>
</organism>
<reference evidence="1" key="1">
    <citation type="submission" date="2023-04" db="EMBL/GenBank/DDBJ databases">
        <title>Draft Genome sequencing of Naganishia species isolated from polar environments using Oxford Nanopore Technology.</title>
        <authorList>
            <person name="Leo P."/>
            <person name="Venkateswaran K."/>
        </authorList>
    </citation>
    <scope>NUCLEOTIDE SEQUENCE</scope>
    <source>
        <strain evidence="1">MNA-CCFEE 5425</strain>
    </source>
</reference>
<evidence type="ECO:0000313" key="1">
    <source>
        <dbReference type="EMBL" id="KAJ9118641.1"/>
    </source>
</evidence>
<comment type="caution">
    <text evidence="1">The sequence shown here is derived from an EMBL/GenBank/DDBJ whole genome shotgun (WGS) entry which is preliminary data.</text>
</comment>
<sequence>MATVAISDDLEKVVAEKTKPKKKVQFAGFAAGIASLIVGHPLDTLKTRVQASPPGMYKGAWDCLVKTVTTEGARKLYAGASAPAVGWSITDAILMGTLHNYRAFLLRHGFDERDTTKSDVEARRLSLLGHSIAGMWAGWSNAIPANVVEQVKIKLQLQHTMDAASTDNKAMFGGFELFSRMFQQLKGTRYELSQNGANFLAGGLASNLYWLAALPSDNVKSRIMGDSLVKPKYKGIWHVVKTILHEKDLTSRSRLGNTTAGLKNFYRVRGS</sequence>
<dbReference type="Proteomes" id="UP001243375">
    <property type="component" value="Unassembled WGS sequence"/>
</dbReference>
<evidence type="ECO:0000313" key="2">
    <source>
        <dbReference type="Proteomes" id="UP001243375"/>
    </source>
</evidence>
<accession>A0ACC2X4R5</accession>